<dbReference type="InterPro" id="IPR030869">
    <property type="entry name" value="MqnD"/>
</dbReference>
<evidence type="ECO:0000256" key="2">
    <source>
        <dbReference type="ARBA" id="ARBA00022428"/>
    </source>
</evidence>
<dbReference type="AlphaFoldDB" id="A0A2N3PHQ1"/>
<keyword evidence="6" id="KW-1185">Reference proteome</keyword>
<gene>
    <name evidence="4" type="primary">mqnD</name>
    <name evidence="5" type="ORF">BCM31_00125</name>
</gene>
<feature type="active site" description="Proton acceptor" evidence="4">
    <location>
        <position position="146"/>
    </location>
</feature>
<evidence type="ECO:0000256" key="1">
    <source>
        <dbReference type="ARBA" id="ARBA00004863"/>
    </source>
</evidence>
<sequence>MRVLQIGHSPDADDLFMYYAIAFGWVSHENIAFNNVALDIQTLNEKALQGALDISAISFGVYPLLFQEQCLLRTGVSFGSGYGPKLIKKKNKLLKSNFKVALSGAHTTNAMLFKIAYPNAKIIYKNFLDIEKAVLNDEVDAGVLIHESILHYDESLEVEREIWDIWCELNKQDLPLPLGGMCIRRSLPLSVAITCEQMLTKAVKIALENKPLLSQMLEERNLIRVDSKQLETYLNLYANNDSITLSQTQLNAINALFKIGYDYKIYSQILSVEDCLIPLEYTNFRDS</sequence>
<comment type="caution">
    <text evidence="4">Lacks conserved residue(s) required for the propagation of feature annotation.</text>
</comment>
<dbReference type="Gene3D" id="3.40.190.10">
    <property type="entry name" value="Periplasmic binding protein-like II"/>
    <property type="match status" value="2"/>
</dbReference>
<dbReference type="SUPFAM" id="SSF53850">
    <property type="entry name" value="Periplasmic binding protein-like II"/>
    <property type="match status" value="1"/>
</dbReference>
<dbReference type="PANTHER" id="PTHR37167">
    <property type="entry name" value="1,4-DIHYDROXY-6-NAPHTOATE SYNTHASE"/>
    <property type="match status" value="1"/>
</dbReference>
<dbReference type="OrthoDB" id="9809439at2"/>
<dbReference type="InterPro" id="IPR003773">
    <property type="entry name" value="Menaquinone_biosynth"/>
</dbReference>
<evidence type="ECO:0000256" key="4">
    <source>
        <dbReference type="HAMAP-Rule" id="MF_00996"/>
    </source>
</evidence>
<comment type="similarity">
    <text evidence="4">Belongs to the MqnA/MqnD family. MqnD subfamily.</text>
</comment>
<evidence type="ECO:0000313" key="6">
    <source>
        <dbReference type="Proteomes" id="UP000233350"/>
    </source>
</evidence>
<comment type="pathway">
    <text evidence="1 4">Quinol/quinone metabolism; menaquinone biosynthesis.</text>
</comment>
<dbReference type="PANTHER" id="PTHR37167:SF1">
    <property type="entry name" value="1,4-DIHYDROXY-6-NAPHTOATE SYNTHASE"/>
    <property type="match status" value="1"/>
</dbReference>
<evidence type="ECO:0000313" key="5">
    <source>
        <dbReference type="EMBL" id="PKT80089.1"/>
    </source>
</evidence>
<organism evidence="5 6">
    <name type="scientific">Helicobacter winghamensis</name>
    <dbReference type="NCBI Taxonomy" id="157268"/>
    <lineage>
        <taxon>Bacteria</taxon>
        <taxon>Pseudomonadati</taxon>
        <taxon>Campylobacterota</taxon>
        <taxon>Epsilonproteobacteria</taxon>
        <taxon>Campylobacterales</taxon>
        <taxon>Helicobacteraceae</taxon>
        <taxon>Helicobacter</taxon>
    </lineage>
</organism>
<keyword evidence="2 4" id="KW-0474">Menaquinone biosynthesis</keyword>
<comment type="function">
    <text evidence="4">Catalyzes the conversion of cyclic dehypoxanthine futalosine (cyclic DHFL) into 1,4-dihydroxy-6-naphthoate, a step in the biosynthesis of menaquinone (MK, vitamin K2).</text>
</comment>
<comment type="caution">
    <text evidence="5">The sequence shown here is derived from an EMBL/GenBank/DDBJ whole genome shotgun (WGS) entry which is preliminary data.</text>
</comment>
<dbReference type="Proteomes" id="UP000233350">
    <property type="component" value="Unassembled WGS sequence"/>
</dbReference>
<dbReference type="STRING" id="556267.HWAG_00318"/>
<name>A0A2N3PHQ1_9HELI</name>
<accession>A0A2N3PHQ1</accession>
<dbReference type="EMBL" id="MBPK01000044">
    <property type="protein sequence ID" value="PKT80089.1"/>
    <property type="molecule type" value="Genomic_DNA"/>
</dbReference>
<dbReference type="Pfam" id="PF02621">
    <property type="entry name" value="VitK2_biosynth"/>
    <property type="match status" value="1"/>
</dbReference>
<dbReference type="EC" id="4.1.99.29" evidence="4"/>
<dbReference type="HAMAP" id="MF_00996">
    <property type="entry name" value="MqnD"/>
    <property type="match status" value="1"/>
</dbReference>
<dbReference type="GO" id="GO:0009234">
    <property type="term" value="P:menaquinone biosynthetic process"/>
    <property type="evidence" value="ECO:0007669"/>
    <property type="project" value="UniProtKB-UniRule"/>
</dbReference>
<reference evidence="5 6" key="1">
    <citation type="submission" date="2016-07" db="EMBL/GenBank/DDBJ databases">
        <title>Detection of Helicobacter winghamensis from caecal content of red fox (Vulpes vulpes).</title>
        <authorList>
            <person name="Zanoni R.G."/>
            <person name="Florio D."/>
            <person name="Caffara M."/>
            <person name="Renzi M."/>
            <person name="Parisi A."/>
            <person name="Pasquali F."/>
            <person name="Manfreda G."/>
        </authorList>
    </citation>
    <scope>NUCLEOTIDE SEQUENCE [LARGE SCALE GENOMIC DNA]</scope>
    <source>
        <strain evidence="5 6">295_13</strain>
    </source>
</reference>
<proteinExistence type="inferred from homology"/>
<dbReference type="UniPathway" id="UPA00079"/>
<protein>
    <recommendedName>
        <fullName evidence="4">1,4-dihydroxy-6-naphtoate synthase</fullName>
        <ecNumber evidence="4">4.1.99.29</ecNumber>
    </recommendedName>
    <alternativeName>
        <fullName evidence="4">Menaquinone biosynthetic enzyme MqnD</fullName>
    </alternativeName>
</protein>
<dbReference type="GeneID" id="97289376"/>
<dbReference type="GO" id="GO:0016830">
    <property type="term" value="F:carbon-carbon lyase activity"/>
    <property type="evidence" value="ECO:0007669"/>
    <property type="project" value="UniProtKB-UniRule"/>
</dbReference>
<dbReference type="RefSeq" id="WP_006802010.1">
    <property type="nucleotide sequence ID" value="NZ_CABKOI010000021.1"/>
</dbReference>
<keyword evidence="3 4" id="KW-0456">Lyase</keyword>
<evidence type="ECO:0000256" key="3">
    <source>
        <dbReference type="ARBA" id="ARBA00023239"/>
    </source>
</evidence>
<comment type="catalytic activity">
    <reaction evidence="4">
        <text>cyclic dehypoxanthinylfutalosinate = 1,4-dihydroxy-6-naphthoate + dihydroxyacetone</text>
        <dbReference type="Rhea" id="RHEA:33087"/>
        <dbReference type="ChEBI" id="CHEBI:16016"/>
        <dbReference type="ChEBI" id="CHEBI:64254"/>
        <dbReference type="ChEBI" id="CHEBI:64270"/>
        <dbReference type="EC" id="4.1.99.29"/>
    </reaction>
</comment>